<reference evidence="8" key="1">
    <citation type="submission" date="2025-08" db="UniProtKB">
        <authorList>
            <consortium name="RefSeq"/>
        </authorList>
    </citation>
    <scope>IDENTIFICATION</scope>
</reference>
<evidence type="ECO:0000256" key="4">
    <source>
        <dbReference type="ARBA" id="ARBA00023242"/>
    </source>
</evidence>
<name>A0AB40BZI7_DIOCR</name>
<sequence length="260" mass="30171">MADNPTFKNLPPGYRFHPTDEELITHYLSNKAMNPSLTSRAIPDVNFNKCEPWDLPSKAMVEEKEKETEFYFFCQRDRKYPTGMRTNRATESGYWKATGKDREIFKDGKLLVGMKKTLVFYLGRAPKGHKTNWIMHEYRLQQSKCAWVVCRVYKKKKESEKSVNSSEKSNTEEEEQSLQQEKIHANQTSCSLKNFGYLHQNELQQSPVQSIVTTALQDGVVNPEGNTRISSANSGYNNLQPLENYLHCSYEDLKNIYSWN</sequence>
<dbReference type="Gene3D" id="2.170.150.80">
    <property type="entry name" value="NAC domain"/>
    <property type="match status" value="1"/>
</dbReference>
<dbReference type="RefSeq" id="XP_039132459.1">
    <property type="nucleotide sequence ID" value="XM_039276525.1"/>
</dbReference>
<dbReference type="GO" id="GO:0005634">
    <property type="term" value="C:nucleus"/>
    <property type="evidence" value="ECO:0007669"/>
    <property type="project" value="UniProtKB-ARBA"/>
</dbReference>
<evidence type="ECO:0000256" key="5">
    <source>
        <dbReference type="SAM" id="MobiDB-lite"/>
    </source>
</evidence>
<keyword evidence="7" id="KW-1185">Reference proteome</keyword>
<dbReference type="PROSITE" id="PS51005">
    <property type="entry name" value="NAC"/>
    <property type="match status" value="1"/>
</dbReference>
<accession>A0AB40BZI7</accession>
<keyword evidence="2" id="KW-0238">DNA-binding</keyword>
<organism evidence="7 8">
    <name type="scientific">Dioscorea cayennensis subsp. rotundata</name>
    <name type="common">White Guinea yam</name>
    <name type="synonym">Dioscorea rotundata</name>
    <dbReference type="NCBI Taxonomy" id="55577"/>
    <lineage>
        <taxon>Eukaryota</taxon>
        <taxon>Viridiplantae</taxon>
        <taxon>Streptophyta</taxon>
        <taxon>Embryophyta</taxon>
        <taxon>Tracheophyta</taxon>
        <taxon>Spermatophyta</taxon>
        <taxon>Magnoliopsida</taxon>
        <taxon>Liliopsida</taxon>
        <taxon>Dioscoreales</taxon>
        <taxon>Dioscoreaceae</taxon>
        <taxon>Dioscorea</taxon>
    </lineage>
</organism>
<proteinExistence type="predicted"/>
<protein>
    <submittedName>
        <fullName evidence="8">NAC domain-containing protein 92-like</fullName>
    </submittedName>
</protein>
<dbReference type="Proteomes" id="UP001515500">
    <property type="component" value="Chromosome 9"/>
</dbReference>
<dbReference type="InterPro" id="IPR036093">
    <property type="entry name" value="NAC_dom_sf"/>
</dbReference>
<dbReference type="PANTHER" id="PTHR31744:SF92">
    <property type="entry name" value="NAC DOMAIN-CONTAINING PROTEIN 87"/>
    <property type="match status" value="1"/>
</dbReference>
<evidence type="ECO:0000256" key="2">
    <source>
        <dbReference type="ARBA" id="ARBA00023125"/>
    </source>
</evidence>
<evidence type="ECO:0000259" key="6">
    <source>
        <dbReference type="PROSITE" id="PS51005"/>
    </source>
</evidence>
<feature type="region of interest" description="Disordered" evidence="5">
    <location>
        <begin position="160"/>
        <end position="183"/>
    </location>
</feature>
<dbReference type="PANTHER" id="PTHR31744">
    <property type="entry name" value="PROTEIN CUP-SHAPED COTYLEDON 2-RELATED"/>
    <property type="match status" value="1"/>
</dbReference>
<evidence type="ECO:0000256" key="3">
    <source>
        <dbReference type="ARBA" id="ARBA00023163"/>
    </source>
</evidence>
<dbReference type="SUPFAM" id="SSF101941">
    <property type="entry name" value="NAC domain"/>
    <property type="match status" value="1"/>
</dbReference>
<dbReference type="AlphaFoldDB" id="A0AB40BZI7"/>
<evidence type="ECO:0000256" key="1">
    <source>
        <dbReference type="ARBA" id="ARBA00023015"/>
    </source>
</evidence>
<dbReference type="GeneID" id="120269195"/>
<feature type="domain" description="NAC" evidence="6">
    <location>
        <begin position="10"/>
        <end position="155"/>
    </location>
</feature>
<dbReference type="InterPro" id="IPR003441">
    <property type="entry name" value="NAC-dom"/>
</dbReference>
<dbReference type="Pfam" id="PF02365">
    <property type="entry name" value="NAM"/>
    <property type="match status" value="1"/>
</dbReference>
<dbReference type="GO" id="GO:0006355">
    <property type="term" value="P:regulation of DNA-templated transcription"/>
    <property type="evidence" value="ECO:0007669"/>
    <property type="project" value="InterPro"/>
</dbReference>
<gene>
    <name evidence="8" type="primary">LOC120269195</name>
</gene>
<evidence type="ECO:0000313" key="8">
    <source>
        <dbReference type="RefSeq" id="XP_039132459.1"/>
    </source>
</evidence>
<keyword evidence="1" id="KW-0805">Transcription regulation</keyword>
<evidence type="ECO:0000313" key="7">
    <source>
        <dbReference type="Proteomes" id="UP001515500"/>
    </source>
</evidence>
<keyword evidence="3" id="KW-0804">Transcription</keyword>
<dbReference type="GO" id="GO:0003677">
    <property type="term" value="F:DNA binding"/>
    <property type="evidence" value="ECO:0007669"/>
    <property type="project" value="UniProtKB-KW"/>
</dbReference>
<keyword evidence="4" id="KW-0539">Nucleus</keyword>
<dbReference type="FunFam" id="2.170.150.80:FF:000006">
    <property type="entry name" value="NAC domain-containing protein 100-like"/>
    <property type="match status" value="1"/>
</dbReference>